<dbReference type="Gene3D" id="1.10.3210.10">
    <property type="entry name" value="Hypothetical protein af1432"/>
    <property type="match status" value="1"/>
</dbReference>
<keyword evidence="2" id="KW-0547">Nucleotide-binding</keyword>
<dbReference type="InterPro" id="IPR011009">
    <property type="entry name" value="Kinase-like_dom_sf"/>
</dbReference>
<evidence type="ECO:0000256" key="4">
    <source>
        <dbReference type="ARBA" id="ARBA00022840"/>
    </source>
</evidence>
<keyword evidence="3 8" id="KW-0418">Kinase</keyword>
<keyword evidence="9" id="KW-1185">Reference proteome</keyword>
<evidence type="ECO:0000256" key="5">
    <source>
        <dbReference type="SAM" id="MobiDB-lite"/>
    </source>
</evidence>
<protein>
    <submittedName>
        <fullName evidence="8">Serine/threonine protein kinase</fullName>
    </submittedName>
</protein>
<dbReference type="SUPFAM" id="SSF56112">
    <property type="entry name" value="Protein kinase-like (PK-like)"/>
    <property type="match status" value="1"/>
</dbReference>
<dbReference type="GO" id="GO:0004674">
    <property type="term" value="F:protein serine/threonine kinase activity"/>
    <property type="evidence" value="ECO:0007669"/>
    <property type="project" value="UniProtKB-KW"/>
</dbReference>
<feature type="domain" description="Protein kinase" evidence="6">
    <location>
        <begin position="8"/>
        <end position="264"/>
    </location>
</feature>
<evidence type="ECO:0000313" key="9">
    <source>
        <dbReference type="Proteomes" id="UP000244930"/>
    </source>
</evidence>
<dbReference type="Gene3D" id="3.30.200.20">
    <property type="entry name" value="Phosphorylase Kinase, domain 1"/>
    <property type="match status" value="1"/>
</dbReference>
<dbReference type="Pfam" id="PF08668">
    <property type="entry name" value="HDOD"/>
    <property type="match status" value="1"/>
</dbReference>
<dbReference type="Gene3D" id="1.10.510.10">
    <property type="entry name" value="Transferase(Phosphotransferase) domain 1"/>
    <property type="match status" value="1"/>
</dbReference>
<keyword evidence="1" id="KW-0808">Transferase</keyword>
<feature type="region of interest" description="Disordered" evidence="5">
    <location>
        <begin position="578"/>
        <end position="606"/>
    </location>
</feature>
<dbReference type="PANTHER" id="PTHR43289">
    <property type="entry name" value="MITOGEN-ACTIVATED PROTEIN KINASE KINASE KINASE 20-RELATED"/>
    <property type="match status" value="1"/>
</dbReference>
<gene>
    <name evidence="8" type="ORF">CEW83_05310</name>
</gene>
<evidence type="ECO:0000259" key="7">
    <source>
        <dbReference type="PROSITE" id="PS51833"/>
    </source>
</evidence>
<evidence type="ECO:0000259" key="6">
    <source>
        <dbReference type="PROSITE" id="PS50011"/>
    </source>
</evidence>
<dbReference type="InterPro" id="IPR000719">
    <property type="entry name" value="Prot_kinase_dom"/>
</dbReference>
<dbReference type="PROSITE" id="PS00108">
    <property type="entry name" value="PROTEIN_KINASE_ST"/>
    <property type="match status" value="1"/>
</dbReference>
<dbReference type="Proteomes" id="UP000244930">
    <property type="component" value="Chromosome"/>
</dbReference>
<organism evidence="8 9">
    <name type="scientific">Parazoarcus communis</name>
    <dbReference type="NCBI Taxonomy" id="41977"/>
    <lineage>
        <taxon>Bacteria</taxon>
        <taxon>Pseudomonadati</taxon>
        <taxon>Pseudomonadota</taxon>
        <taxon>Betaproteobacteria</taxon>
        <taxon>Rhodocyclales</taxon>
        <taxon>Zoogloeaceae</taxon>
        <taxon>Parazoarcus</taxon>
    </lineage>
</organism>
<dbReference type="GO" id="GO:0005524">
    <property type="term" value="F:ATP binding"/>
    <property type="evidence" value="ECO:0007669"/>
    <property type="project" value="UniProtKB-KW"/>
</dbReference>
<proteinExistence type="predicted"/>
<dbReference type="RefSeq" id="WP_108948407.1">
    <property type="nucleotide sequence ID" value="NZ_CP022187.1"/>
</dbReference>
<dbReference type="PANTHER" id="PTHR43289:SF6">
    <property type="entry name" value="SERINE_THREONINE-PROTEIN KINASE NEKL-3"/>
    <property type="match status" value="1"/>
</dbReference>
<keyword evidence="8" id="KW-0723">Serine/threonine-protein kinase</keyword>
<dbReference type="InterPro" id="IPR008271">
    <property type="entry name" value="Ser/Thr_kinase_AS"/>
</dbReference>
<dbReference type="KEGG" id="acom:CEW83_05310"/>
<evidence type="ECO:0000256" key="3">
    <source>
        <dbReference type="ARBA" id="ARBA00022777"/>
    </source>
</evidence>
<sequence>MTNAIGRFELQRELGRGAQSVVFLAFDPQLEREVAVKTVHFSEKRAAMGEALLAEARSVSRLRHPGIVPIFEAGEFAGDPYLVFEYVPGESLARFMKREGVVEPARAAGLMVRILAAIAAAHAEGVIHRDLKPGNVLMDGGGTPRVMDFGIARRLAGGKGVAGAFSGTPAYMAPEYILEREVSARGDVFAAGVILVEMLLGRRLFVGDDIDAVMRKVATESVVLPDDCGLDERLVGIALRAVSRDPATRYQTATEFEQALQGWLAPLEEAPPSGGSQSTVEFLLRRMRHKSDFPALSESVGAINRIAGSESESINKLSSLILRDFSLTNKLLRLVNSVYYHQAGAGNISTISRAVLVLGFDAVRNIAITVLLFEHLQNKHNASQLKEAFLRANLAALLARELAVRLRSRDLEQAYICSMFHGLGRLLSQFYFPDESEEIRRLVTQKECGEDAAVHRVLGISFDELGVGIARSWGFPALIVDSMHRLPTGAVRKPATNEERLRVLAGFSNEICSALALVDPEQRERELQCTAARFGDALPAAEFDLRETVNASIEQLTDFSRIIRINLHQTQFGQQLKKFSRSKGTAHGEDEDEGAASEAAAVSKGGSGGTIPSGVFDADGLRVDTETVLSAGIQDISNTLVEDFKLNDVLRIILETMYRAIGFRRVLLCIRDARSNTMQGRFGLGPEVSELARKFCFPLSFTPDIFHVATSKGADILISDVNDPGIADRIPGWFRDSVQASTFVLLPLTIKQKPVALIYADKDHAGEIVISERELSLLKTLRNQAVLAIKQSS</sequence>
<dbReference type="CDD" id="cd14014">
    <property type="entry name" value="STKc_PknB_like"/>
    <property type="match status" value="1"/>
</dbReference>
<feature type="domain" description="HDOD" evidence="7">
    <location>
        <begin position="293"/>
        <end position="489"/>
    </location>
</feature>
<dbReference type="InterPro" id="IPR013976">
    <property type="entry name" value="HDOD"/>
</dbReference>
<evidence type="ECO:0000256" key="1">
    <source>
        <dbReference type="ARBA" id="ARBA00022679"/>
    </source>
</evidence>
<dbReference type="PROSITE" id="PS51833">
    <property type="entry name" value="HDOD"/>
    <property type="match status" value="1"/>
</dbReference>
<dbReference type="Gene3D" id="3.30.450.40">
    <property type="match status" value="1"/>
</dbReference>
<evidence type="ECO:0000313" key="8">
    <source>
        <dbReference type="EMBL" id="AWI74700.1"/>
    </source>
</evidence>
<accession>A0A2U8GML3</accession>
<dbReference type="EMBL" id="CP022187">
    <property type="protein sequence ID" value="AWI74700.1"/>
    <property type="molecule type" value="Genomic_DNA"/>
</dbReference>
<dbReference type="InterPro" id="IPR029016">
    <property type="entry name" value="GAF-like_dom_sf"/>
</dbReference>
<dbReference type="PROSITE" id="PS50011">
    <property type="entry name" value="PROTEIN_KINASE_DOM"/>
    <property type="match status" value="1"/>
</dbReference>
<dbReference type="SMART" id="SM00220">
    <property type="entry name" value="S_TKc"/>
    <property type="match status" value="1"/>
</dbReference>
<reference evidence="8 9" key="1">
    <citation type="submission" date="2017-06" db="EMBL/GenBank/DDBJ databases">
        <title>Azoarcus.</title>
        <authorList>
            <person name="Woo J.-H."/>
            <person name="Kim H.-S."/>
        </authorList>
    </citation>
    <scope>NUCLEOTIDE SEQUENCE [LARGE SCALE GENOMIC DNA]</scope>
    <source>
        <strain evidence="8 9">TSPY31</strain>
    </source>
</reference>
<keyword evidence="4" id="KW-0067">ATP-binding</keyword>
<name>A0A2U8GML3_9RHOO</name>
<dbReference type="SUPFAM" id="SSF55781">
    <property type="entry name" value="GAF domain-like"/>
    <property type="match status" value="1"/>
</dbReference>
<dbReference type="SUPFAM" id="SSF109604">
    <property type="entry name" value="HD-domain/PDEase-like"/>
    <property type="match status" value="1"/>
</dbReference>
<dbReference type="AlphaFoldDB" id="A0A2U8GML3"/>
<evidence type="ECO:0000256" key="2">
    <source>
        <dbReference type="ARBA" id="ARBA00022741"/>
    </source>
</evidence>
<dbReference type="Pfam" id="PF00069">
    <property type="entry name" value="Pkinase"/>
    <property type="match status" value="1"/>
</dbReference>